<sequence length="102" mass="11805">MRKPLLLTILFVITISCNCFSQDLVFEKIIQIDTTKSKEILFDRLNSKLIDYFGGQSNFNKNIIQSDKENGVIKIKQEIAYNKNEFMNSANGVIDFNINVFF</sequence>
<dbReference type="Gene3D" id="3.30.530.80">
    <property type="match status" value="1"/>
</dbReference>
<feature type="signal peptide" evidence="1">
    <location>
        <begin position="1"/>
        <end position="21"/>
    </location>
</feature>
<keyword evidence="1" id="KW-0732">Signal</keyword>
<dbReference type="RefSeq" id="WP_065451043.1">
    <property type="nucleotide sequence ID" value="NZ_LVEN01000042.1"/>
</dbReference>
<organism evidence="2 3">
    <name type="scientific">Flavobacterium piscis</name>
    <dbReference type="NCBI Taxonomy" id="1114874"/>
    <lineage>
        <taxon>Bacteria</taxon>
        <taxon>Pseudomonadati</taxon>
        <taxon>Bacteroidota</taxon>
        <taxon>Flavobacteriia</taxon>
        <taxon>Flavobacteriales</taxon>
        <taxon>Flavobacteriaceae</taxon>
        <taxon>Flavobacterium</taxon>
    </lineage>
</organism>
<keyword evidence="3" id="KW-1185">Reference proteome</keyword>
<reference evidence="3" key="1">
    <citation type="submission" date="2016-03" db="EMBL/GenBank/DDBJ databases">
        <title>Draft genome sequence of Paenibacillus glacialis DSM 22343.</title>
        <authorList>
            <person name="Shin S.-K."/>
            <person name="Yi H."/>
        </authorList>
    </citation>
    <scope>NUCLEOTIDE SEQUENCE [LARGE SCALE GENOMIC DNA]</scope>
    <source>
        <strain evidence="3">CCUG 60099</strain>
    </source>
</reference>
<protein>
    <submittedName>
        <fullName evidence="2">Uncharacterized protein</fullName>
    </submittedName>
</protein>
<dbReference type="Proteomes" id="UP000093343">
    <property type="component" value="Unassembled WGS sequence"/>
</dbReference>
<evidence type="ECO:0000256" key="1">
    <source>
        <dbReference type="SAM" id="SignalP"/>
    </source>
</evidence>
<evidence type="ECO:0000313" key="2">
    <source>
        <dbReference type="EMBL" id="OCB70731.1"/>
    </source>
</evidence>
<proteinExistence type="predicted"/>
<dbReference type="PROSITE" id="PS51257">
    <property type="entry name" value="PROKAR_LIPOPROTEIN"/>
    <property type="match status" value="1"/>
</dbReference>
<evidence type="ECO:0000313" key="3">
    <source>
        <dbReference type="Proteomes" id="UP000093343"/>
    </source>
</evidence>
<feature type="chain" id="PRO_5046168590" evidence="1">
    <location>
        <begin position="22"/>
        <end position="102"/>
    </location>
</feature>
<dbReference type="EMBL" id="LVEN01000042">
    <property type="protein sequence ID" value="OCB70731.1"/>
    <property type="molecule type" value="Genomic_DNA"/>
</dbReference>
<gene>
    <name evidence="2" type="ORF">FLP_18885</name>
</gene>
<comment type="caution">
    <text evidence="2">The sequence shown here is derived from an EMBL/GenBank/DDBJ whole genome shotgun (WGS) entry which is preliminary data.</text>
</comment>
<name>A0ABX2XFB0_9FLAO</name>
<accession>A0ABX2XFB0</accession>